<evidence type="ECO:0000313" key="2">
    <source>
        <dbReference type="Proteomes" id="UP001569154"/>
    </source>
</evidence>
<proteinExistence type="predicted"/>
<dbReference type="RefSeq" id="WP_017015137.1">
    <property type="nucleotide sequence ID" value="NZ_AJYG02000063.1"/>
</dbReference>
<dbReference type="EMBL" id="JBGONM010000087">
    <property type="protein sequence ID" value="MEZ8083890.1"/>
    <property type="molecule type" value="Genomic_DNA"/>
</dbReference>
<name>A0ABV4L9S8_9GAMM</name>
<reference evidence="1 2" key="1">
    <citation type="submission" date="2024-06" db="EMBL/GenBank/DDBJ databases">
        <authorList>
            <person name="Steensen K."/>
            <person name="Seneca J."/>
            <person name="Bartlau N."/>
            <person name="Yu A.X."/>
            <person name="Polz M.F."/>
        </authorList>
    </citation>
    <scope>NUCLEOTIDE SEQUENCE [LARGE SCALE GENOMIC DNA]</scope>
    <source>
        <strain evidence="1 2">1F260</strain>
    </source>
</reference>
<evidence type="ECO:0000313" key="1">
    <source>
        <dbReference type="EMBL" id="MEZ8083890.1"/>
    </source>
</evidence>
<organism evidence="1 2">
    <name type="scientific">Enterovibrio norvegicus</name>
    <dbReference type="NCBI Taxonomy" id="188144"/>
    <lineage>
        <taxon>Bacteria</taxon>
        <taxon>Pseudomonadati</taxon>
        <taxon>Pseudomonadota</taxon>
        <taxon>Gammaproteobacteria</taxon>
        <taxon>Vibrionales</taxon>
        <taxon>Vibrionaceae</taxon>
        <taxon>Enterovibrio</taxon>
    </lineage>
</organism>
<keyword evidence="2" id="KW-1185">Reference proteome</keyword>
<comment type="caution">
    <text evidence="1">The sequence shown here is derived from an EMBL/GenBank/DDBJ whole genome shotgun (WGS) entry which is preliminary data.</text>
</comment>
<gene>
    <name evidence="1" type="ORF">ACED35_22505</name>
</gene>
<protein>
    <submittedName>
        <fullName evidence="1">Uncharacterized protein</fullName>
    </submittedName>
</protein>
<accession>A0ABV4L9S8</accession>
<sequence length="155" mass="18255">MRSYYPVVFIATYLCIFTNNVRANNQSGEHPWDKIFSPYSDDQSELALEKDHRWEICSRMTSSASIAAGAIYRQKNRDPKFKTPSDAADVKELLFDMYPINTETFEDQINQKIRDIAYSHWQTWTDVPYPTDVTIEKTAWNWCIKQPLKGFWELN</sequence>
<dbReference type="Proteomes" id="UP001569154">
    <property type="component" value="Unassembled WGS sequence"/>
</dbReference>